<name>A0ABQ1Q9V0_9RHOB</name>
<gene>
    <name evidence="2" type="ORF">GCM10011358_01250</name>
</gene>
<sequence>MAVVNILNAQSPLKAFLEGVSLEVMPRTASKIADFKPLLAPGSRVYVAHIEGTPIEDMVATAKRLAADGFAVMPHFPARIIADEKVLEDWIKRYAGEANVREALVLAGGVARPVGKFDSSMQLLDTGLFEKHGVKRLHVAGHPEGNADIDPDGSTTNVDLAVQWKQSYAEKTGTEMALATQFVFDAKPMIAWADRLAARGVTLPIHAGVAGPAKLQTLIKYAIACGVGPSLSVLQRRAKDLTKLLKPFEPIEVLTALAEHKAANPDSLIAQAHVFPLGGIQASADWITAQSR</sequence>
<organism evidence="2 3">
    <name type="scientific">Sinisalibacter lacisalsi</name>
    <dbReference type="NCBI Taxonomy" id="1526570"/>
    <lineage>
        <taxon>Bacteria</taxon>
        <taxon>Pseudomonadati</taxon>
        <taxon>Pseudomonadota</taxon>
        <taxon>Alphaproteobacteria</taxon>
        <taxon>Rhodobacterales</taxon>
        <taxon>Roseobacteraceae</taxon>
        <taxon>Sinisalibacter</taxon>
    </lineage>
</organism>
<evidence type="ECO:0000313" key="3">
    <source>
        <dbReference type="Proteomes" id="UP000617355"/>
    </source>
</evidence>
<dbReference type="InterPro" id="IPR029041">
    <property type="entry name" value="FAD-linked_oxidoreductase-like"/>
</dbReference>
<proteinExistence type="predicted"/>
<dbReference type="RefSeq" id="WP_188525678.1">
    <property type="nucleotide sequence ID" value="NZ_BMGI01000001.1"/>
</dbReference>
<keyword evidence="3" id="KW-1185">Reference proteome</keyword>
<evidence type="ECO:0000256" key="1">
    <source>
        <dbReference type="ARBA" id="ARBA00023002"/>
    </source>
</evidence>
<dbReference type="SUPFAM" id="SSF51730">
    <property type="entry name" value="FAD-linked oxidoreductase"/>
    <property type="match status" value="1"/>
</dbReference>
<evidence type="ECO:0000313" key="2">
    <source>
        <dbReference type="EMBL" id="GGD20419.1"/>
    </source>
</evidence>
<dbReference type="Gene3D" id="3.20.20.220">
    <property type="match status" value="1"/>
</dbReference>
<dbReference type="Proteomes" id="UP000617355">
    <property type="component" value="Unassembled WGS sequence"/>
</dbReference>
<comment type="caution">
    <text evidence="2">The sequence shown here is derived from an EMBL/GenBank/DDBJ whole genome shotgun (WGS) entry which is preliminary data.</text>
</comment>
<accession>A0ABQ1Q9V0</accession>
<protein>
    <submittedName>
        <fullName evidence="2">Methylenetetrahydrofolate reductase</fullName>
    </submittedName>
</protein>
<reference evidence="3" key="1">
    <citation type="journal article" date="2019" name="Int. J. Syst. Evol. Microbiol.">
        <title>The Global Catalogue of Microorganisms (GCM) 10K type strain sequencing project: providing services to taxonomists for standard genome sequencing and annotation.</title>
        <authorList>
            <consortium name="The Broad Institute Genomics Platform"/>
            <consortium name="The Broad Institute Genome Sequencing Center for Infectious Disease"/>
            <person name="Wu L."/>
            <person name="Ma J."/>
        </authorList>
    </citation>
    <scope>NUCLEOTIDE SEQUENCE [LARGE SCALE GENOMIC DNA]</scope>
    <source>
        <strain evidence="3">CGMCC 1.12922</strain>
    </source>
</reference>
<keyword evidence="1" id="KW-0560">Oxidoreductase</keyword>
<dbReference type="EMBL" id="BMGI01000001">
    <property type="protein sequence ID" value="GGD20419.1"/>
    <property type="molecule type" value="Genomic_DNA"/>
</dbReference>